<dbReference type="HOGENOM" id="CLU_3280441_0_0_1"/>
<dbReference type="Proteomes" id="UP000004995">
    <property type="component" value="Unassembled WGS sequence"/>
</dbReference>
<accession>K4A433</accession>
<proteinExistence type="predicted"/>
<dbReference type="EMBL" id="AGNK02001290">
    <property type="status" value="NOT_ANNOTATED_CDS"/>
    <property type="molecule type" value="Genomic_DNA"/>
</dbReference>
<dbReference type="AlphaFoldDB" id="K4A433"/>
<organism evidence="1 2">
    <name type="scientific">Setaria italica</name>
    <name type="common">Foxtail millet</name>
    <name type="synonym">Panicum italicum</name>
    <dbReference type="NCBI Taxonomy" id="4555"/>
    <lineage>
        <taxon>Eukaryota</taxon>
        <taxon>Viridiplantae</taxon>
        <taxon>Streptophyta</taxon>
        <taxon>Embryophyta</taxon>
        <taxon>Tracheophyta</taxon>
        <taxon>Spermatophyta</taxon>
        <taxon>Magnoliopsida</taxon>
        <taxon>Liliopsida</taxon>
        <taxon>Poales</taxon>
        <taxon>Poaceae</taxon>
        <taxon>PACMAD clade</taxon>
        <taxon>Panicoideae</taxon>
        <taxon>Panicodae</taxon>
        <taxon>Paniceae</taxon>
        <taxon>Cenchrinae</taxon>
        <taxon>Setaria</taxon>
    </lineage>
</organism>
<dbReference type="InParanoid" id="K4A433"/>
<protein>
    <submittedName>
        <fullName evidence="1">Uncharacterized protein</fullName>
    </submittedName>
</protein>
<reference evidence="1" key="2">
    <citation type="submission" date="2018-08" db="UniProtKB">
        <authorList>
            <consortium name="EnsemblPlants"/>
        </authorList>
    </citation>
    <scope>IDENTIFICATION</scope>
    <source>
        <strain evidence="1">Yugu1</strain>
    </source>
</reference>
<dbReference type="EnsemblPlants" id="KQL26245">
    <property type="protein sequence ID" value="KQL26245"/>
    <property type="gene ID" value="SETIT_033637mg"/>
</dbReference>
<evidence type="ECO:0000313" key="2">
    <source>
        <dbReference type="Proteomes" id="UP000004995"/>
    </source>
</evidence>
<dbReference type="Gramene" id="KQL26245">
    <property type="protein sequence ID" value="KQL26245"/>
    <property type="gene ID" value="SETIT_033637mg"/>
</dbReference>
<evidence type="ECO:0000313" key="1">
    <source>
        <dbReference type="EnsemblPlants" id="KQL26245"/>
    </source>
</evidence>
<name>K4A433_SETIT</name>
<keyword evidence="2" id="KW-1185">Reference proteome</keyword>
<reference evidence="2" key="1">
    <citation type="journal article" date="2012" name="Nat. Biotechnol.">
        <title>Reference genome sequence of the model plant Setaria.</title>
        <authorList>
            <person name="Bennetzen J.L."/>
            <person name="Schmutz J."/>
            <person name="Wang H."/>
            <person name="Percifield R."/>
            <person name="Hawkins J."/>
            <person name="Pontaroli A.C."/>
            <person name="Estep M."/>
            <person name="Feng L."/>
            <person name="Vaughn J.N."/>
            <person name="Grimwood J."/>
            <person name="Jenkins J."/>
            <person name="Barry K."/>
            <person name="Lindquist E."/>
            <person name="Hellsten U."/>
            <person name="Deshpande S."/>
            <person name="Wang X."/>
            <person name="Wu X."/>
            <person name="Mitros T."/>
            <person name="Triplett J."/>
            <person name="Yang X."/>
            <person name="Ye C.Y."/>
            <person name="Mauro-Herrera M."/>
            <person name="Wang L."/>
            <person name="Li P."/>
            <person name="Sharma M."/>
            <person name="Sharma R."/>
            <person name="Ronald P.C."/>
            <person name="Panaud O."/>
            <person name="Kellogg E.A."/>
            <person name="Brutnell T.P."/>
            <person name="Doust A.N."/>
            <person name="Tuskan G.A."/>
            <person name="Rokhsar D."/>
            <person name="Devos K.M."/>
        </authorList>
    </citation>
    <scope>NUCLEOTIDE SEQUENCE [LARGE SCALE GENOMIC DNA]</scope>
    <source>
        <strain evidence="2">cv. Yugu1</strain>
    </source>
</reference>
<sequence length="41" mass="4492">MPAMVPTTQPDDCCFTSMDGAYCTNTIHKVRGQNTSAKLEQ</sequence>